<organism evidence="3 4">
    <name type="scientific">Bacillus wiedmannii</name>
    <dbReference type="NCBI Taxonomy" id="1890302"/>
    <lineage>
        <taxon>Bacteria</taxon>
        <taxon>Bacillati</taxon>
        <taxon>Bacillota</taxon>
        <taxon>Bacilli</taxon>
        <taxon>Bacillales</taxon>
        <taxon>Bacillaceae</taxon>
        <taxon>Bacillus</taxon>
        <taxon>Bacillus cereus group</taxon>
    </lineage>
</organism>
<sequence>MKCVIYRRVSTDMQAEEGFSLEAQKMRLEAYAQSQGWDVVDDYMDDGYSAKNMDRPELQRMLKDARDRKFEIILVYKLDRLCRSTRDLNDMIEEFEENKVKFKSATEVLDTTTATGRLFINLIGTLAQWEREQTAERVTETMYNRAARGYLNGGPIPFGYKRVDKKTIIDTDEAKIVKMIFKDALSHGTHWICKKLNDSGIKSKTGTHWSKITVIQMLRNPIYCGYVRYGYTTDNETVQTKIQEEGFTPIISEEFYNKVQISMDHRSKKSAKPRKNRYHYFSTILVCPHCKGRLSGVSNVAKGKEYRYYRCLNSLRGDIVCPGIRLRSEDVDKEFLNNLNIIIDDISINDTSDNNIDLDLINNQLEKLKVKKARIKELYIDGIIDKGEFQRRSNDISLDEMELTRKSEVEYDEISKEEIISTLRNLKDNWDIFSDEVKAQAIGSLFDSISIEVAYKDKNRKRLVELFEIVGYEFK</sequence>
<name>A0A2A8BSK4_9BACI</name>
<accession>A0A2A8BSK4</accession>
<dbReference type="Proteomes" id="UP000220621">
    <property type="component" value="Unassembled WGS sequence"/>
</dbReference>
<dbReference type="Gene3D" id="3.90.1750.20">
    <property type="entry name" value="Putative Large Serine Recombinase, Chain B, Domain 2"/>
    <property type="match status" value="1"/>
</dbReference>
<gene>
    <name evidence="3" type="ORF">CN611_07260</name>
</gene>
<dbReference type="AlphaFoldDB" id="A0A2A8BSK4"/>
<feature type="domain" description="Recombinase" evidence="2">
    <location>
        <begin position="157"/>
        <end position="269"/>
    </location>
</feature>
<dbReference type="Gene3D" id="3.40.50.1390">
    <property type="entry name" value="Resolvase, N-terminal catalytic domain"/>
    <property type="match status" value="1"/>
</dbReference>
<dbReference type="EMBL" id="NUDL01000020">
    <property type="protein sequence ID" value="PEM57603.1"/>
    <property type="molecule type" value="Genomic_DNA"/>
</dbReference>
<dbReference type="PROSITE" id="PS51736">
    <property type="entry name" value="RECOMBINASES_3"/>
    <property type="match status" value="1"/>
</dbReference>
<protein>
    <submittedName>
        <fullName evidence="3">Resolvase</fullName>
    </submittedName>
</protein>
<comment type="caution">
    <text evidence="3">The sequence shown here is derived from an EMBL/GenBank/DDBJ whole genome shotgun (WGS) entry which is preliminary data.</text>
</comment>
<dbReference type="InterPro" id="IPR036162">
    <property type="entry name" value="Resolvase-like_N_sf"/>
</dbReference>
<dbReference type="InterPro" id="IPR025827">
    <property type="entry name" value="Zn_ribbon_recom_dom"/>
</dbReference>
<dbReference type="Pfam" id="PF13408">
    <property type="entry name" value="Zn_ribbon_recom"/>
    <property type="match status" value="1"/>
</dbReference>
<evidence type="ECO:0000259" key="2">
    <source>
        <dbReference type="PROSITE" id="PS51737"/>
    </source>
</evidence>
<dbReference type="GO" id="GO:0000150">
    <property type="term" value="F:DNA strand exchange activity"/>
    <property type="evidence" value="ECO:0007669"/>
    <property type="project" value="InterPro"/>
</dbReference>
<dbReference type="GO" id="GO:0003677">
    <property type="term" value="F:DNA binding"/>
    <property type="evidence" value="ECO:0007669"/>
    <property type="project" value="InterPro"/>
</dbReference>
<reference evidence="3 4" key="1">
    <citation type="submission" date="2017-09" db="EMBL/GenBank/DDBJ databases">
        <title>Large-scale bioinformatics analysis of Bacillus genomes uncovers conserved roles of natural products in bacterial physiology.</title>
        <authorList>
            <consortium name="Agbiome Team Llc"/>
            <person name="Bleich R.M."/>
            <person name="Grubbs K.J."/>
            <person name="Santa Maria K.C."/>
            <person name="Allen S.E."/>
            <person name="Farag S."/>
            <person name="Shank E.A."/>
            <person name="Bowers A."/>
        </authorList>
    </citation>
    <scope>NUCLEOTIDE SEQUENCE [LARGE SCALE GENOMIC DNA]</scope>
    <source>
        <strain evidence="3 4">AFS010764</strain>
    </source>
</reference>
<evidence type="ECO:0000313" key="3">
    <source>
        <dbReference type="EMBL" id="PEM57603.1"/>
    </source>
</evidence>
<dbReference type="InterPro" id="IPR038109">
    <property type="entry name" value="DNA_bind_recomb_sf"/>
</dbReference>
<dbReference type="SMART" id="SM00857">
    <property type="entry name" value="Resolvase"/>
    <property type="match status" value="1"/>
</dbReference>
<evidence type="ECO:0000313" key="4">
    <source>
        <dbReference type="Proteomes" id="UP000220621"/>
    </source>
</evidence>
<dbReference type="CDD" id="cd00338">
    <property type="entry name" value="Ser_Recombinase"/>
    <property type="match status" value="1"/>
</dbReference>
<dbReference type="Pfam" id="PF00239">
    <property type="entry name" value="Resolvase"/>
    <property type="match status" value="1"/>
</dbReference>
<evidence type="ECO:0000259" key="1">
    <source>
        <dbReference type="PROSITE" id="PS51736"/>
    </source>
</evidence>
<dbReference type="InterPro" id="IPR006119">
    <property type="entry name" value="Resolv_N"/>
</dbReference>
<dbReference type="PROSITE" id="PS51737">
    <property type="entry name" value="RECOMBINASE_DNA_BIND"/>
    <property type="match status" value="1"/>
</dbReference>
<dbReference type="Pfam" id="PF07508">
    <property type="entry name" value="Recombinase"/>
    <property type="match status" value="1"/>
</dbReference>
<dbReference type="PANTHER" id="PTHR30461">
    <property type="entry name" value="DNA-INVERTASE FROM LAMBDOID PROPHAGE"/>
    <property type="match status" value="1"/>
</dbReference>
<proteinExistence type="predicted"/>
<dbReference type="PANTHER" id="PTHR30461:SF23">
    <property type="entry name" value="DNA RECOMBINASE-RELATED"/>
    <property type="match status" value="1"/>
</dbReference>
<dbReference type="SUPFAM" id="SSF53041">
    <property type="entry name" value="Resolvase-like"/>
    <property type="match status" value="1"/>
</dbReference>
<dbReference type="InterPro" id="IPR050639">
    <property type="entry name" value="SSR_resolvase"/>
</dbReference>
<dbReference type="InterPro" id="IPR011109">
    <property type="entry name" value="DNA_bind_recombinase_dom"/>
</dbReference>
<dbReference type="RefSeq" id="WP_098102044.1">
    <property type="nucleotide sequence ID" value="NZ_NUDL01000020.1"/>
</dbReference>
<feature type="domain" description="Resolvase/invertase-type recombinase catalytic" evidence="1">
    <location>
        <begin position="2"/>
        <end position="149"/>
    </location>
</feature>